<dbReference type="Gene3D" id="3.40.50.2000">
    <property type="entry name" value="Glycogen Phosphorylase B"/>
    <property type="match status" value="2"/>
</dbReference>
<evidence type="ECO:0000313" key="3">
    <source>
        <dbReference type="EMBL" id="MDU0269191.1"/>
    </source>
</evidence>
<comment type="caution">
    <text evidence="3">The sequence shown here is derived from an EMBL/GenBank/DDBJ whole genome shotgun (WGS) entry which is preliminary data.</text>
</comment>
<dbReference type="RefSeq" id="WP_227191512.1">
    <property type="nucleotide sequence ID" value="NZ_BAABYF010000001.1"/>
</dbReference>
<dbReference type="EMBL" id="JAWDEV010000001">
    <property type="protein sequence ID" value="MDU0269191.1"/>
    <property type="molecule type" value="Genomic_DNA"/>
</dbReference>
<name>A0AAE4LR62_9BACT</name>
<dbReference type="InterPro" id="IPR050194">
    <property type="entry name" value="Glycosyltransferase_grp1"/>
</dbReference>
<evidence type="ECO:0000259" key="1">
    <source>
        <dbReference type="Pfam" id="PF00534"/>
    </source>
</evidence>
<dbReference type="SUPFAM" id="SSF53756">
    <property type="entry name" value="UDP-Glycosyltransferase/glycogen phosphorylase"/>
    <property type="match status" value="1"/>
</dbReference>
<sequence length="397" mass="46420">MDKQAQPMDASADRKSNEINVTMEEPIRILMLFTIMNRGGAETMVMNYYRHIDRNRVQFDFMVHRQERGAYDDEIEAMGGKIYRMIPLHPFTFNTYRKQISDFFDQHPEYRIIHGHCSESGYFVYREAAGRRVPVIIAHAHNAHALFDTKWLFRTYFKHTMRPYLTQGFTCGKEAARWLFGNELGKKAILQRNAIDTFLYRFDEAVRLEVRQELHLSKDVTVVGHVGRFNRQKNHEFLLEVFHKYVQEFNPTAHLLLVGTGELQKAIQKKVQQFRLTDQVHLLGGRPDVNRLLQAMDLFLFPSFMEGLSVSMVEAQCAGLPCVVSDRIPREAALTDQVSFLSLETAPRQWACEIERVRCMASRRTGYYQQIADAGYDIVKNAEWLQNYYLGQWNKTR</sequence>
<dbReference type="GeneID" id="93446599"/>
<accession>A0AAE4LR62</accession>
<feature type="domain" description="Glycosyl transferase family 1" evidence="1">
    <location>
        <begin position="209"/>
        <end position="330"/>
    </location>
</feature>
<dbReference type="PANTHER" id="PTHR45947:SF3">
    <property type="entry name" value="SULFOQUINOVOSYL TRANSFERASE SQD2"/>
    <property type="match status" value="1"/>
</dbReference>
<proteinExistence type="predicted"/>
<evidence type="ECO:0000259" key="2">
    <source>
        <dbReference type="Pfam" id="PF13439"/>
    </source>
</evidence>
<dbReference type="Pfam" id="PF00534">
    <property type="entry name" value="Glycos_transf_1"/>
    <property type="match status" value="1"/>
</dbReference>
<feature type="domain" description="Glycosyltransferase subfamily 4-like N-terminal" evidence="2">
    <location>
        <begin position="39"/>
        <end position="163"/>
    </location>
</feature>
<dbReference type="InterPro" id="IPR028098">
    <property type="entry name" value="Glyco_trans_4-like_N"/>
</dbReference>
<dbReference type="PANTHER" id="PTHR45947">
    <property type="entry name" value="SULFOQUINOVOSYL TRANSFERASE SQD2"/>
    <property type="match status" value="1"/>
</dbReference>
<reference evidence="3" key="1">
    <citation type="submission" date="2023-10" db="EMBL/GenBank/DDBJ databases">
        <title>Genome of Potential pathogenic bacteria in Crohn's disease.</title>
        <authorList>
            <person name="Rodriguez-Palacios A."/>
        </authorList>
    </citation>
    <scope>NUCLEOTIDE SEQUENCE</scope>
    <source>
        <strain evidence="3">CavFT-hAR62</strain>
    </source>
</reference>
<dbReference type="Proteomes" id="UP001181086">
    <property type="component" value="Unassembled WGS sequence"/>
</dbReference>
<protein>
    <submittedName>
        <fullName evidence="3">Glycosyltransferase family 1 protein</fullName>
    </submittedName>
</protein>
<dbReference type="Pfam" id="PF13439">
    <property type="entry name" value="Glyco_transf_4"/>
    <property type="match status" value="1"/>
</dbReference>
<organism evidence="3 4">
    <name type="scientific">Phocaeicola dorei</name>
    <dbReference type="NCBI Taxonomy" id="357276"/>
    <lineage>
        <taxon>Bacteria</taxon>
        <taxon>Pseudomonadati</taxon>
        <taxon>Bacteroidota</taxon>
        <taxon>Bacteroidia</taxon>
        <taxon>Bacteroidales</taxon>
        <taxon>Bacteroidaceae</taxon>
        <taxon>Phocaeicola</taxon>
    </lineage>
</organism>
<gene>
    <name evidence="3" type="ORF">RVH45_04610</name>
</gene>
<evidence type="ECO:0000313" key="4">
    <source>
        <dbReference type="Proteomes" id="UP001181086"/>
    </source>
</evidence>
<dbReference type="CDD" id="cd03812">
    <property type="entry name" value="GT4_CapH-like"/>
    <property type="match status" value="1"/>
</dbReference>
<dbReference type="InterPro" id="IPR001296">
    <property type="entry name" value="Glyco_trans_1"/>
</dbReference>
<dbReference type="GO" id="GO:0016757">
    <property type="term" value="F:glycosyltransferase activity"/>
    <property type="evidence" value="ECO:0007669"/>
    <property type="project" value="InterPro"/>
</dbReference>
<dbReference type="AlphaFoldDB" id="A0AAE4LR62"/>